<evidence type="ECO:0000313" key="2">
    <source>
        <dbReference type="EMBL" id="RGD59871.1"/>
    </source>
</evidence>
<evidence type="ECO:0000313" key="3">
    <source>
        <dbReference type="Proteomes" id="UP000263377"/>
    </source>
</evidence>
<dbReference type="Proteomes" id="UP000263377">
    <property type="component" value="Unassembled WGS sequence"/>
</dbReference>
<dbReference type="Gene3D" id="2.40.260.10">
    <property type="entry name" value="Sortase"/>
    <property type="match status" value="1"/>
</dbReference>
<dbReference type="InterPro" id="IPR023365">
    <property type="entry name" value="Sortase_dom-sf"/>
</dbReference>
<organism evidence="2 3">
    <name type="scientific">Kitasatospora xanthocidica</name>
    <dbReference type="NCBI Taxonomy" id="83382"/>
    <lineage>
        <taxon>Bacteria</taxon>
        <taxon>Bacillati</taxon>
        <taxon>Actinomycetota</taxon>
        <taxon>Actinomycetes</taxon>
        <taxon>Kitasatosporales</taxon>
        <taxon>Streptomycetaceae</taxon>
        <taxon>Kitasatospora</taxon>
    </lineage>
</organism>
<dbReference type="GO" id="GO:0016787">
    <property type="term" value="F:hydrolase activity"/>
    <property type="evidence" value="ECO:0007669"/>
    <property type="project" value="UniProtKB-KW"/>
</dbReference>
<dbReference type="NCBIfam" id="NF033748">
    <property type="entry name" value="class_F_sortase"/>
    <property type="match status" value="1"/>
</dbReference>
<sequence length="242" mass="25349">MDVPYSPFRLNCFPGNSQEAGFRRQRGAPVGVQQSRGPWPGTLAAGAALVLGAWLVHDGGLSLPPAPGAGQAQAGITPVSVVPPLGPSAPTRIRIPAVRLDAPVTALGLDADGHLQTPPEADRNLAGWYRGGASPGQRGTAILAGHVDNKTGPAVFYHLGALRRGDRIEIARADGATAVYQLYAIEVHDRKDFPDDRVYRQATDAQLRVITCGGSYSEEHGYDGNVVAYGFLADTTPPGKAA</sequence>
<dbReference type="AlphaFoldDB" id="A0A372ZVT4"/>
<dbReference type="EMBL" id="QVIG01000001">
    <property type="protein sequence ID" value="RGD59871.1"/>
    <property type="molecule type" value="Genomic_DNA"/>
</dbReference>
<reference evidence="2 3" key="1">
    <citation type="submission" date="2018-08" db="EMBL/GenBank/DDBJ databases">
        <title>Diversity &amp; Physiological Properties of Lignin-Decomposing Actinobacteria from Soil.</title>
        <authorList>
            <person name="Roh S.G."/>
            <person name="Kim S.B."/>
        </authorList>
    </citation>
    <scope>NUCLEOTIDE SEQUENCE [LARGE SCALE GENOMIC DNA]</scope>
    <source>
        <strain evidence="2 3">MMS17-GH009</strain>
    </source>
</reference>
<gene>
    <name evidence="2" type="ORF">DR950_20655</name>
</gene>
<dbReference type="InterPro" id="IPR005754">
    <property type="entry name" value="Sortase"/>
</dbReference>
<keyword evidence="1" id="KW-0378">Hydrolase</keyword>
<accession>A0A372ZVT4</accession>
<dbReference type="Pfam" id="PF04203">
    <property type="entry name" value="Sortase"/>
    <property type="match status" value="1"/>
</dbReference>
<comment type="caution">
    <text evidence="2">The sequence shown here is derived from an EMBL/GenBank/DDBJ whole genome shotgun (WGS) entry which is preliminary data.</text>
</comment>
<name>A0A372ZVT4_9ACTN</name>
<protein>
    <submittedName>
        <fullName evidence="2">Class F sortase</fullName>
    </submittedName>
</protein>
<dbReference type="CDD" id="cd05829">
    <property type="entry name" value="Sortase_F"/>
    <property type="match status" value="1"/>
</dbReference>
<keyword evidence="3" id="KW-1185">Reference proteome</keyword>
<evidence type="ECO:0000256" key="1">
    <source>
        <dbReference type="ARBA" id="ARBA00022801"/>
    </source>
</evidence>
<proteinExistence type="predicted"/>
<dbReference type="InterPro" id="IPR042001">
    <property type="entry name" value="Sortase_F"/>
</dbReference>
<dbReference type="SUPFAM" id="SSF63817">
    <property type="entry name" value="Sortase"/>
    <property type="match status" value="1"/>
</dbReference>